<dbReference type="AlphaFoldDB" id="A0A0C9YRY7"/>
<dbReference type="HOGENOM" id="CLU_097628_1_0_1"/>
<dbReference type="EMBL" id="KN834024">
    <property type="protein sequence ID" value="KIK13047.1"/>
    <property type="molecule type" value="Genomic_DNA"/>
</dbReference>
<accession>A0A0C9YRY7</accession>
<dbReference type="Proteomes" id="UP000054018">
    <property type="component" value="Unassembled WGS sequence"/>
</dbReference>
<feature type="non-terminal residue" evidence="1">
    <location>
        <position position="171"/>
    </location>
</feature>
<keyword evidence="2" id="KW-1185">Reference proteome</keyword>
<name>A0A0C9YRY7_9AGAM</name>
<evidence type="ECO:0000313" key="1">
    <source>
        <dbReference type="EMBL" id="KIK13047.1"/>
    </source>
</evidence>
<protein>
    <submittedName>
        <fullName evidence="1">Uncharacterized protein</fullName>
    </submittedName>
</protein>
<sequence>MVSHVNRSESHTINLYSVTYGTRNSTPNTTNKSVPFTHPITLKNPDGTRTQVHVLFDDGAMTGAMVLSTFNKIKHTLKGWQLSTQALHMANGAIVPSEATWTGMVNIEGVEAMGTFEVFDSASGWCFLFGKPLLKAFRAVHDYSTDEVTIADSYTTVMLHNHSINRAPPNT</sequence>
<dbReference type="Gene3D" id="2.40.70.10">
    <property type="entry name" value="Acid Proteases"/>
    <property type="match status" value="1"/>
</dbReference>
<dbReference type="InterPro" id="IPR021109">
    <property type="entry name" value="Peptidase_aspartic_dom_sf"/>
</dbReference>
<organism evidence="1 2">
    <name type="scientific">Pisolithus microcarpus 441</name>
    <dbReference type="NCBI Taxonomy" id="765257"/>
    <lineage>
        <taxon>Eukaryota</taxon>
        <taxon>Fungi</taxon>
        <taxon>Dikarya</taxon>
        <taxon>Basidiomycota</taxon>
        <taxon>Agaricomycotina</taxon>
        <taxon>Agaricomycetes</taxon>
        <taxon>Agaricomycetidae</taxon>
        <taxon>Boletales</taxon>
        <taxon>Sclerodermatineae</taxon>
        <taxon>Pisolithaceae</taxon>
        <taxon>Pisolithus</taxon>
    </lineage>
</organism>
<proteinExistence type="predicted"/>
<reference evidence="1 2" key="1">
    <citation type="submission" date="2014-04" db="EMBL/GenBank/DDBJ databases">
        <authorList>
            <consortium name="DOE Joint Genome Institute"/>
            <person name="Kuo A."/>
            <person name="Kohler A."/>
            <person name="Costa M.D."/>
            <person name="Nagy L.G."/>
            <person name="Floudas D."/>
            <person name="Copeland A."/>
            <person name="Barry K.W."/>
            <person name="Cichocki N."/>
            <person name="Veneault-Fourrey C."/>
            <person name="LaButti K."/>
            <person name="Lindquist E.A."/>
            <person name="Lipzen A."/>
            <person name="Lundell T."/>
            <person name="Morin E."/>
            <person name="Murat C."/>
            <person name="Sun H."/>
            <person name="Tunlid A."/>
            <person name="Henrissat B."/>
            <person name="Grigoriev I.V."/>
            <person name="Hibbett D.S."/>
            <person name="Martin F."/>
            <person name="Nordberg H.P."/>
            <person name="Cantor M.N."/>
            <person name="Hua S.X."/>
        </authorList>
    </citation>
    <scope>NUCLEOTIDE SEQUENCE [LARGE SCALE GENOMIC DNA]</scope>
    <source>
        <strain evidence="1 2">441</strain>
    </source>
</reference>
<reference evidence="2" key="2">
    <citation type="submission" date="2015-01" db="EMBL/GenBank/DDBJ databases">
        <title>Evolutionary Origins and Diversification of the Mycorrhizal Mutualists.</title>
        <authorList>
            <consortium name="DOE Joint Genome Institute"/>
            <consortium name="Mycorrhizal Genomics Consortium"/>
            <person name="Kohler A."/>
            <person name="Kuo A."/>
            <person name="Nagy L.G."/>
            <person name="Floudas D."/>
            <person name="Copeland A."/>
            <person name="Barry K.W."/>
            <person name="Cichocki N."/>
            <person name="Veneault-Fourrey C."/>
            <person name="LaButti K."/>
            <person name="Lindquist E.A."/>
            <person name="Lipzen A."/>
            <person name="Lundell T."/>
            <person name="Morin E."/>
            <person name="Murat C."/>
            <person name="Riley R."/>
            <person name="Ohm R."/>
            <person name="Sun H."/>
            <person name="Tunlid A."/>
            <person name="Henrissat B."/>
            <person name="Grigoriev I.V."/>
            <person name="Hibbett D.S."/>
            <person name="Martin F."/>
        </authorList>
    </citation>
    <scope>NUCLEOTIDE SEQUENCE [LARGE SCALE GENOMIC DNA]</scope>
    <source>
        <strain evidence="2">441</strain>
    </source>
</reference>
<dbReference type="OrthoDB" id="3262237at2759"/>
<gene>
    <name evidence="1" type="ORF">PISMIDRAFT_119645</name>
</gene>
<evidence type="ECO:0000313" key="2">
    <source>
        <dbReference type="Proteomes" id="UP000054018"/>
    </source>
</evidence>